<organism evidence="1 2">
    <name type="scientific">Mesorhizobium delmotii</name>
    <dbReference type="NCBI Taxonomy" id="1631247"/>
    <lineage>
        <taxon>Bacteria</taxon>
        <taxon>Pseudomonadati</taxon>
        <taxon>Pseudomonadota</taxon>
        <taxon>Alphaproteobacteria</taxon>
        <taxon>Hyphomicrobiales</taxon>
        <taxon>Phyllobacteriaceae</taxon>
        <taxon>Mesorhizobium</taxon>
    </lineage>
</organism>
<gene>
    <name evidence="1" type="ORF">BQ8482_130251</name>
</gene>
<evidence type="ECO:0000313" key="1">
    <source>
        <dbReference type="EMBL" id="SJM30352.1"/>
    </source>
</evidence>
<reference evidence="2" key="1">
    <citation type="submission" date="2016-12" db="EMBL/GenBank/DDBJ databases">
        <authorList>
            <person name="Brunel B."/>
        </authorList>
    </citation>
    <scope>NUCLEOTIDE SEQUENCE [LARGE SCALE GENOMIC DNA]</scope>
</reference>
<evidence type="ECO:0000313" key="2">
    <source>
        <dbReference type="Proteomes" id="UP000245698"/>
    </source>
</evidence>
<name>A0A2P9AGU0_9HYPH</name>
<protein>
    <submittedName>
        <fullName evidence="1">Uncharacterized protein</fullName>
    </submittedName>
</protein>
<proteinExistence type="predicted"/>
<accession>A0A2P9AGU0</accession>
<sequence>MLPCVHFRDRSSDCDGNAIPIGVSGGTNQAATLSVFGVRISSIAREYDLGGLHGPPECRGILCPRDLGRHVSSRCLSGGLSREPAIICRMKRPKPLQRLF</sequence>
<dbReference type="Proteomes" id="UP000245698">
    <property type="component" value="Unassembled WGS sequence"/>
</dbReference>
<dbReference type="AlphaFoldDB" id="A0A2P9AGU0"/>
<keyword evidence="2" id="KW-1185">Reference proteome</keyword>
<dbReference type="EMBL" id="FUIG01000019">
    <property type="protein sequence ID" value="SJM30352.1"/>
    <property type="molecule type" value="Genomic_DNA"/>
</dbReference>